<organism evidence="1 2">
    <name type="scientific">Candidatus Borkfalkia avistercoris</name>
    <dbReference type="NCBI Taxonomy" id="2838504"/>
    <lineage>
        <taxon>Bacteria</taxon>
        <taxon>Bacillati</taxon>
        <taxon>Bacillota</taxon>
        <taxon>Clostridia</taxon>
        <taxon>Christensenellales</taxon>
        <taxon>Christensenellaceae</taxon>
        <taxon>Candidatus Borkfalkia</taxon>
    </lineage>
</organism>
<dbReference type="EMBL" id="DXCL01000026">
    <property type="protein sequence ID" value="HIZ03678.1"/>
    <property type="molecule type" value="Genomic_DNA"/>
</dbReference>
<gene>
    <name evidence="1" type="ORF">H9727_05270</name>
</gene>
<accession>A0A9D2IDX7</accession>
<dbReference type="AlphaFoldDB" id="A0A9D2IDX7"/>
<sequence>MILLKSKTEGRYINAENVLVFVEVEDKGDRGIIAFLDDGKRLRSGILQEKDFDKLCRLPNFIQGIDHEDNRCLFNAAKIHEIIQSEEETGIFFSGRKKRFCLCIKRPSAYNLAFLYSGQSAVR</sequence>
<evidence type="ECO:0000313" key="1">
    <source>
        <dbReference type="EMBL" id="HIZ03678.1"/>
    </source>
</evidence>
<comment type="caution">
    <text evidence="1">The sequence shown here is derived from an EMBL/GenBank/DDBJ whole genome shotgun (WGS) entry which is preliminary data.</text>
</comment>
<protein>
    <submittedName>
        <fullName evidence="1">Uncharacterized protein</fullName>
    </submittedName>
</protein>
<dbReference type="Proteomes" id="UP000824132">
    <property type="component" value="Unassembled WGS sequence"/>
</dbReference>
<evidence type="ECO:0000313" key="2">
    <source>
        <dbReference type="Proteomes" id="UP000824132"/>
    </source>
</evidence>
<name>A0A9D2IDX7_9FIRM</name>
<reference evidence="1" key="2">
    <citation type="submission" date="2021-04" db="EMBL/GenBank/DDBJ databases">
        <authorList>
            <person name="Gilroy R."/>
        </authorList>
    </citation>
    <scope>NUCLEOTIDE SEQUENCE</scope>
    <source>
        <strain evidence="1">CHK187-5294</strain>
    </source>
</reference>
<proteinExistence type="predicted"/>
<reference evidence="1" key="1">
    <citation type="journal article" date="2021" name="PeerJ">
        <title>Extensive microbial diversity within the chicken gut microbiome revealed by metagenomics and culture.</title>
        <authorList>
            <person name="Gilroy R."/>
            <person name="Ravi A."/>
            <person name="Getino M."/>
            <person name="Pursley I."/>
            <person name="Horton D.L."/>
            <person name="Alikhan N.F."/>
            <person name="Baker D."/>
            <person name="Gharbi K."/>
            <person name="Hall N."/>
            <person name="Watson M."/>
            <person name="Adriaenssens E.M."/>
            <person name="Foster-Nyarko E."/>
            <person name="Jarju S."/>
            <person name="Secka A."/>
            <person name="Antonio M."/>
            <person name="Oren A."/>
            <person name="Chaudhuri R.R."/>
            <person name="La Ragione R."/>
            <person name="Hildebrand F."/>
            <person name="Pallen M.J."/>
        </authorList>
    </citation>
    <scope>NUCLEOTIDE SEQUENCE</scope>
    <source>
        <strain evidence="1">CHK187-5294</strain>
    </source>
</reference>